<dbReference type="Proteomes" id="UP000765891">
    <property type="component" value="Unassembled WGS sequence"/>
</dbReference>
<evidence type="ECO:0000256" key="1">
    <source>
        <dbReference type="SAM" id="Phobius"/>
    </source>
</evidence>
<evidence type="ECO:0000313" key="2">
    <source>
        <dbReference type="EMBL" id="MBP1954966.1"/>
    </source>
</evidence>
<dbReference type="AlphaFoldDB" id="A0A8T4GMW5"/>
<keyword evidence="1" id="KW-0812">Transmembrane</keyword>
<name>A0A8T4GMW5_9EURY</name>
<reference evidence="2" key="1">
    <citation type="submission" date="2021-03" db="EMBL/GenBank/DDBJ databases">
        <title>Genomic Encyclopedia of Type Strains, Phase IV (KMG-IV): sequencing the most valuable type-strain genomes for metagenomic binning, comparative biology and taxonomic classification.</title>
        <authorList>
            <person name="Goeker M."/>
        </authorList>
    </citation>
    <scope>NUCLEOTIDE SEQUENCE</scope>
    <source>
        <strain evidence="2">DSM 22443</strain>
    </source>
</reference>
<keyword evidence="1" id="KW-0472">Membrane</keyword>
<feature type="transmembrane region" description="Helical" evidence="1">
    <location>
        <begin position="6"/>
        <end position="35"/>
    </location>
</feature>
<gene>
    <name evidence="2" type="ORF">J2752_001878</name>
</gene>
<evidence type="ECO:0000313" key="3">
    <source>
        <dbReference type="Proteomes" id="UP000765891"/>
    </source>
</evidence>
<accession>A0A8T4GMW5</accession>
<sequence>MRTSTLVLAVGAVVFALPIPGTFVLGALVLAFGALARYYDF</sequence>
<dbReference type="RefSeq" id="WP_268237651.1">
    <property type="nucleotide sequence ID" value="NZ_BMOO01000004.1"/>
</dbReference>
<protein>
    <submittedName>
        <fullName evidence="2">Uncharacterized protein</fullName>
    </submittedName>
</protein>
<keyword evidence="1" id="KW-1133">Transmembrane helix</keyword>
<proteinExistence type="predicted"/>
<comment type="caution">
    <text evidence="2">The sequence shown here is derived from an EMBL/GenBank/DDBJ whole genome shotgun (WGS) entry which is preliminary data.</text>
</comment>
<dbReference type="EMBL" id="JAGGKO010000003">
    <property type="protein sequence ID" value="MBP1954966.1"/>
    <property type="molecule type" value="Genomic_DNA"/>
</dbReference>
<organism evidence="2 3">
    <name type="scientific">Halarchaeum rubridurum</name>
    <dbReference type="NCBI Taxonomy" id="489911"/>
    <lineage>
        <taxon>Archaea</taxon>
        <taxon>Methanobacteriati</taxon>
        <taxon>Methanobacteriota</taxon>
        <taxon>Stenosarchaea group</taxon>
        <taxon>Halobacteria</taxon>
        <taxon>Halobacteriales</taxon>
        <taxon>Halobacteriaceae</taxon>
    </lineage>
</organism>